<dbReference type="EMBL" id="MFKN01000016">
    <property type="protein sequence ID" value="OGG41046.1"/>
    <property type="molecule type" value="Genomic_DNA"/>
</dbReference>
<reference evidence="8 9" key="1">
    <citation type="journal article" date="2016" name="Nat. Commun.">
        <title>Thousands of microbial genomes shed light on interconnected biogeochemical processes in an aquifer system.</title>
        <authorList>
            <person name="Anantharaman K."/>
            <person name="Brown C.T."/>
            <person name="Hug L.A."/>
            <person name="Sharon I."/>
            <person name="Castelle C.J."/>
            <person name="Probst A.J."/>
            <person name="Thomas B.C."/>
            <person name="Singh A."/>
            <person name="Wilkins M.J."/>
            <person name="Karaoz U."/>
            <person name="Brodie E.L."/>
            <person name="Williams K.H."/>
            <person name="Hubbard S.S."/>
            <person name="Banfield J.F."/>
        </authorList>
    </citation>
    <scope>NUCLEOTIDE SEQUENCE [LARGE SCALE GENOMIC DNA]</scope>
</reference>
<dbReference type="Proteomes" id="UP000179014">
    <property type="component" value="Unassembled WGS sequence"/>
</dbReference>
<dbReference type="GO" id="GO:0016491">
    <property type="term" value="F:oxidoreductase activity"/>
    <property type="evidence" value="ECO:0007669"/>
    <property type="project" value="UniProtKB-KW"/>
</dbReference>
<dbReference type="STRING" id="1798474.A2118_00575"/>
<evidence type="ECO:0000256" key="5">
    <source>
        <dbReference type="ARBA" id="ARBA00023284"/>
    </source>
</evidence>
<keyword evidence="5" id="KW-0676">Redox-active center</keyword>
<dbReference type="PANTHER" id="PTHR13887:SF14">
    <property type="entry name" value="DISULFIDE BOND FORMATION PROTEIN D"/>
    <property type="match status" value="1"/>
</dbReference>
<evidence type="ECO:0000313" key="9">
    <source>
        <dbReference type="Proteomes" id="UP000179014"/>
    </source>
</evidence>
<evidence type="ECO:0000256" key="3">
    <source>
        <dbReference type="ARBA" id="ARBA00023002"/>
    </source>
</evidence>
<feature type="transmembrane region" description="Helical" evidence="6">
    <location>
        <begin position="20"/>
        <end position="38"/>
    </location>
</feature>
<organism evidence="8 9">
    <name type="scientific">Candidatus Kaiserbacteria bacterium GWA2_50_9</name>
    <dbReference type="NCBI Taxonomy" id="1798474"/>
    <lineage>
        <taxon>Bacteria</taxon>
        <taxon>Candidatus Kaiseribacteriota</taxon>
    </lineage>
</organism>
<dbReference type="AlphaFoldDB" id="A0A1F6BVS1"/>
<gene>
    <name evidence="8" type="ORF">A2118_00575</name>
</gene>
<protein>
    <recommendedName>
        <fullName evidence="7">Thioredoxin-like fold domain-containing protein</fullName>
    </recommendedName>
</protein>
<keyword evidence="3" id="KW-0560">Oxidoreductase</keyword>
<evidence type="ECO:0000256" key="1">
    <source>
        <dbReference type="ARBA" id="ARBA00005791"/>
    </source>
</evidence>
<dbReference type="PANTHER" id="PTHR13887">
    <property type="entry name" value="GLUTATHIONE S-TRANSFERASE KAPPA"/>
    <property type="match status" value="1"/>
</dbReference>
<keyword evidence="6" id="KW-0472">Membrane</keyword>
<dbReference type="InterPro" id="IPR036249">
    <property type="entry name" value="Thioredoxin-like_sf"/>
</dbReference>
<evidence type="ECO:0000313" key="8">
    <source>
        <dbReference type="EMBL" id="OGG41046.1"/>
    </source>
</evidence>
<keyword evidence="6" id="KW-1133">Transmembrane helix</keyword>
<comment type="similarity">
    <text evidence="1">Belongs to the thioredoxin family. DsbA subfamily.</text>
</comment>
<sequence>MPNETTAGSEKDFIKEYATPLSILGAGLLIAFGVYFALSGASTSTGGQKTATAEITLRGVQPDDHIRGSADAPIIMVEFSDTECPFCKSFDATARSVIEKYGADGKVAWVYRHFPIPTLHSKAQKEGEALECAAEQGGNEGFWAYSDALYSTTKSNNSLDIGVYNTGNQPQGSLDAGQLSDFAAQTGLDKTAFEQCLASGKHAERVERDTIEAGEAGGQGTPYIVFISKGRVPSETRELLDSLIPSVGPNTFAISKDGKRISMSGALPFTIVDQLLATLLK</sequence>
<evidence type="ECO:0000256" key="2">
    <source>
        <dbReference type="ARBA" id="ARBA00022729"/>
    </source>
</evidence>
<evidence type="ECO:0000256" key="6">
    <source>
        <dbReference type="SAM" id="Phobius"/>
    </source>
</evidence>
<dbReference type="Gene3D" id="3.40.30.10">
    <property type="entry name" value="Glutaredoxin"/>
    <property type="match status" value="1"/>
</dbReference>
<keyword evidence="2" id="KW-0732">Signal</keyword>
<keyword evidence="4" id="KW-1015">Disulfide bond</keyword>
<evidence type="ECO:0000256" key="4">
    <source>
        <dbReference type="ARBA" id="ARBA00023157"/>
    </source>
</evidence>
<accession>A0A1F6BVS1</accession>
<keyword evidence="6" id="KW-0812">Transmembrane</keyword>
<dbReference type="InterPro" id="IPR012336">
    <property type="entry name" value="Thioredoxin-like_fold"/>
</dbReference>
<dbReference type="SUPFAM" id="SSF52833">
    <property type="entry name" value="Thioredoxin-like"/>
    <property type="match status" value="1"/>
</dbReference>
<proteinExistence type="inferred from homology"/>
<comment type="caution">
    <text evidence="8">The sequence shown here is derived from an EMBL/GenBank/DDBJ whole genome shotgun (WGS) entry which is preliminary data.</text>
</comment>
<evidence type="ECO:0000259" key="7">
    <source>
        <dbReference type="Pfam" id="PF13462"/>
    </source>
</evidence>
<name>A0A1F6BVS1_9BACT</name>
<dbReference type="Pfam" id="PF13462">
    <property type="entry name" value="Thioredoxin_4"/>
    <property type="match status" value="1"/>
</dbReference>
<feature type="domain" description="Thioredoxin-like fold" evidence="7">
    <location>
        <begin position="62"/>
        <end position="225"/>
    </location>
</feature>